<keyword evidence="7 8" id="KW-0472">Membrane</keyword>
<dbReference type="GO" id="GO:0033179">
    <property type="term" value="C:proton-transporting V-type ATPase, V0 domain"/>
    <property type="evidence" value="ECO:0007669"/>
    <property type="project" value="InterPro"/>
</dbReference>
<dbReference type="EC" id="3.6.3.15" evidence="9"/>
<dbReference type="RefSeq" id="WP_005605007.1">
    <property type="nucleotide sequence ID" value="NZ_CP102283.1"/>
</dbReference>
<dbReference type="PANTHER" id="PTHR11629">
    <property type="entry name" value="VACUOLAR PROTON ATPASES"/>
    <property type="match status" value="1"/>
</dbReference>
<feature type="transmembrane region" description="Helical" evidence="8">
    <location>
        <begin position="371"/>
        <end position="400"/>
    </location>
</feature>
<dbReference type="GO" id="GO:0007035">
    <property type="term" value="P:vacuolar acidification"/>
    <property type="evidence" value="ECO:0007669"/>
    <property type="project" value="TreeGrafter"/>
</dbReference>
<evidence type="ECO:0000256" key="1">
    <source>
        <dbReference type="ARBA" id="ARBA00004141"/>
    </source>
</evidence>
<keyword evidence="4 8" id="KW-0812">Transmembrane</keyword>
<feature type="transmembrane region" description="Helical" evidence="8">
    <location>
        <begin position="563"/>
        <end position="584"/>
    </location>
</feature>
<feature type="transmembrane region" description="Helical" evidence="8">
    <location>
        <begin position="482"/>
        <end position="501"/>
    </location>
</feature>
<dbReference type="STRING" id="638301.HMPREF0444_0099"/>
<dbReference type="GO" id="GO:0046961">
    <property type="term" value="F:proton-transporting ATPase activity, rotational mechanism"/>
    <property type="evidence" value="ECO:0007669"/>
    <property type="project" value="InterPro"/>
</dbReference>
<proteinExistence type="inferred from homology"/>
<comment type="caution">
    <text evidence="9">The sequence shown here is derived from an EMBL/GenBank/DDBJ whole genome shotgun (WGS) entry which is preliminary data.</text>
</comment>
<evidence type="ECO:0000256" key="6">
    <source>
        <dbReference type="ARBA" id="ARBA00023065"/>
    </source>
</evidence>
<keyword evidence="9" id="KW-0378">Hydrolase</keyword>
<dbReference type="HOGENOM" id="CLU_025558_1_0_9"/>
<keyword evidence="5 8" id="KW-1133">Transmembrane helix</keyword>
<reference evidence="9 10" key="1">
    <citation type="submission" date="2009-08" db="EMBL/GenBank/DDBJ databases">
        <authorList>
            <person name="Muzny D."/>
            <person name="Qin X."/>
            <person name="Deng J."/>
            <person name="Jiang H."/>
            <person name="Liu Y."/>
            <person name="Qu J."/>
            <person name="Song X.-Z."/>
            <person name="Zhang L."/>
            <person name="Thornton R."/>
            <person name="Coyle M."/>
            <person name="Francisco L."/>
            <person name="Jackson L."/>
            <person name="Javaid M."/>
            <person name="Korchina V."/>
            <person name="Kovar C."/>
            <person name="Mata R."/>
            <person name="Mathew T."/>
            <person name="Ngo R."/>
            <person name="Nguyen L."/>
            <person name="Nguyen N."/>
            <person name="Okwuonu G."/>
            <person name="Ongeri F."/>
            <person name="Pham C."/>
            <person name="Simmons D."/>
            <person name="Wilczek-Boney K."/>
            <person name="Hale W."/>
            <person name="Jakkamsetti A."/>
            <person name="Pham P."/>
            <person name="Ruth R."/>
            <person name="San Lucas F."/>
            <person name="Warren J."/>
            <person name="Zhang J."/>
            <person name="Zhao Z."/>
            <person name="Zhou C."/>
            <person name="Zhu D."/>
            <person name="Lee S."/>
            <person name="Bess C."/>
            <person name="Blankenburg K."/>
            <person name="Forbes L."/>
            <person name="Fu Q."/>
            <person name="Gubbala S."/>
            <person name="Hirani K."/>
            <person name="Jayaseelan J.C."/>
            <person name="Lara F."/>
            <person name="Munidasa M."/>
            <person name="Palculict T."/>
            <person name="Patil S."/>
            <person name="Pu L.-L."/>
            <person name="Saada N."/>
            <person name="Tang L."/>
            <person name="Weissenberger G."/>
            <person name="Zhu Y."/>
            <person name="Hemphill L."/>
            <person name="Shang Y."/>
            <person name="Youmans B."/>
            <person name="Ayvaz T."/>
            <person name="Ross M."/>
            <person name="Santibanez J."/>
            <person name="Aqrawi P."/>
            <person name="Gross S."/>
            <person name="Joshi V."/>
            <person name="Fowler G."/>
            <person name="Nazareth L."/>
            <person name="Reid J."/>
            <person name="Worley K."/>
            <person name="Petrosino J."/>
            <person name="Highlander S."/>
            <person name="Gibbs R."/>
        </authorList>
    </citation>
    <scope>NUCLEOTIDE SEQUENCE [LARGE SCALE GENOMIC DNA]</scope>
    <source>
        <strain evidence="9 10">ATCC 49175</strain>
    </source>
</reference>
<comment type="subcellular location">
    <subcellularLocation>
        <location evidence="1">Membrane</location>
        <topology evidence="1">Multi-pass membrane protein</topology>
    </subcellularLocation>
</comment>
<keyword evidence="6" id="KW-0406">Ion transport</keyword>
<feature type="transmembrane region" description="Helical" evidence="8">
    <location>
        <begin position="590"/>
        <end position="614"/>
    </location>
</feature>
<sequence length="654" mass="73797">MAIAKMNKVMLIAPTEKQNDLLDAIQELQSLEVTSLEQAKELFTQKSIVLKDADEQEVNTLQQQFEGINAAIAFVEKNQKQPSMIQKLKIAREQFTLSELQEEVSKWNTDELVQHVENIRSSLRKKEDELKELREKETLLRKWSVLDFYPKDIFKHPYTKTKMGVIPQAVDNAYLEILKNSELISVHEVYHTREEIGLLVTYPRKAQLEAKTELAKAHFSIVWYAFEEAPSIELKKNLETQKAVVGAKKKVLDDLQEEKDLLRKLQLSAEVTYNELQKEQAKNELVNGEHVFVLQGWMTTKAVEEVEIQLEEKLGEGEYVFLPLEIAEEEYEEVPTVLENNAFLQPFENLTEMYGLPKYGELDPTPYTAPFYLAFFGMMAADLGYGALLWLGTFIMLKFFHFDKGMKRNLKFFHLLSYPVMIWGIIFGSAFGADLPFQPLSLSNDLITIMILSIIFGVIQIMVGLSLGAYSNLKKKAYADAYTSHLGWLAIITGIILYVLGSMVLNISWIATIGSSIAIIAAVAIVVVTVLTSENKWGGLASGLYNLYGISGYVADVVSYTRLMALAVSGGSIASAFNMLVGFLPPVARFTAGVFLIVALQGLNIFLSFLGAYVHGLRLQFVEFFGKFYDGGGHALKPFKTYEKYVDMKQQKSE</sequence>
<evidence type="ECO:0000256" key="5">
    <source>
        <dbReference type="ARBA" id="ARBA00022989"/>
    </source>
</evidence>
<evidence type="ECO:0000313" key="9">
    <source>
        <dbReference type="EMBL" id="EEW38163.1"/>
    </source>
</evidence>
<evidence type="ECO:0000256" key="7">
    <source>
        <dbReference type="ARBA" id="ARBA00023136"/>
    </source>
</evidence>
<feature type="transmembrane region" description="Helical" evidence="8">
    <location>
        <begin position="446"/>
        <end position="470"/>
    </location>
</feature>
<protein>
    <submittedName>
        <fullName evidence="9">Putative V-type sodium ATPase, I subunit</fullName>
        <ecNumber evidence="9">3.6.3.15</ecNumber>
    </submittedName>
</protein>
<evidence type="ECO:0000256" key="4">
    <source>
        <dbReference type="ARBA" id="ARBA00022692"/>
    </source>
</evidence>
<dbReference type="GeneID" id="78411633"/>
<evidence type="ECO:0000313" key="10">
    <source>
        <dbReference type="Proteomes" id="UP000005926"/>
    </source>
</evidence>
<dbReference type="GO" id="GO:0016471">
    <property type="term" value="C:vacuolar proton-transporting V-type ATPase complex"/>
    <property type="evidence" value="ECO:0007669"/>
    <property type="project" value="TreeGrafter"/>
</dbReference>
<dbReference type="Pfam" id="PF01496">
    <property type="entry name" value="V_ATPase_I"/>
    <property type="match status" value="1"/>
</dbReference>
<accession>C8NDV4</accession>
<dbReference type="GO" id="GO:0051117">
    <property type="term" value="F:ATPase binding"/>
    <property type="evidence" value="ECO:0007669"/>
    <property type="project" value="TreeGrafter"/>
</dbReference>
<dbReference type="EMBL" id="ACKZ01000006">
    <property type="protein sequence ID" value="EEW38163.1"/>
    <property type="molecule type" value="Genomic_DNA"/>
</dbReference>
<evidence type="ECO:0000256" key="3">
    <source>
        <dbReference type="ARBA" id="ARBA00022448"/>
    </source>
</evidence>
<dbReference type="GO" id="GO:0016787">
    <property type="term" value="F:hydrolase activity"/>
    <property type="evidence" value="ECO:0007669"/>
    <property type="project" value="UniProtKB-KW"/>
</dbReference>
<gene>
    <name evidence="9" type="primary">ntpI</name>
    <name evidence="9" type="ORF">HMPREF0444_0099</name>
</gene>
<feature type="transmembrane region" description="Helical" evidence="8">
    <location>
        <begin position="412"/>
        <end position="431"/>
    </location>
</feature>
<evidence type="ECO:0000256" key="8">
    <source>
        <dbReference type="SAM" id="Phobius"/>
    </source>
</evidence>
<name>C8NDV4_9LACT</name>
<dbReference type="Proteomes" id="UP000005926">
    <property type="component" value="Unassembled WGS sequence"/>
</dbReference>
<keyword evidence="3" id="KW-0813">Transport</keyword>
<keyword evidence="10" id="KW-1185">Reference proteome</keyword>
<feature type="transmembrane region" description="Helical" evidence="8">
    <location>
        <begin position="507"/>
        <end position="531"/>
    </location>
</feature>
<dbReference type="AlphaFoldDB" id="C8NDV4"/>
<organism evidence="9 10">
    <name type="scientific">Granulicatella adiacens ATCC 49175</name>
    <dbReference type="NCBI Taxonomy" id="638301"/>
    <lineage>
        <taxon>Bacteria</taxon>
        <taxon>Bacillati</taxon>
        <taxon>Bacillota</taxon>
        <taxon>Bacilli</taxon>
        <taxon>Lactobacillales</taxon>
        <taxon>Carnobacteriaceae</taxon>
        <taxon>Granulicatella</taxon>
    </lineage>
</organism>
<dbReference type="InterPro" id="IPR002490">
    <property type="entry name" value="V-ATPase_116kDa_su"/>
</dbReference>
<dbReference type="eggNOG" id="COG1269">
    <property type="taxonomic scope" value="Bacteria"/>
</dbReference>
<dbReference type="PANTHER" id="PTHR11629:SF63">
    <property type="entry name" value="V-TYPE PROTON ATPASE SUBUNIT A"/>
    <property type="match status" value="1"/>
</dbReference>
<comment type="similarity">
    <text evidence="2">Belongs to the V-ATPase 116 kDa subunit family.</text>
</comment>
<evidence type="ECO:0000256" key="2">
    <source>
        <dbReference type="ARBA" id="ARBA00009904"/>
    </source>
</evidence>